<keyword evidence="1" id="KW-0812">Transmembrane</keyword>
<proteinExistence type="predicted"/>
<evidence type="ECO:0000256" key="1">
    <source>
        <dbReference type="SAM" id="Phobius"/>
    </source>
</evidence>
<organism evidence="2 3">
    <name type="scientific">Kitasatospora acidiphila</name>
    <dbReference type="NCBI Taxonomy" id="2567942"/>
    <lineage>
        <taxon>Bacteria</taxon>
        <taxon>Bacillati</taxon>
        <taxon>Actinomycetota</taxon>
        <taxon>Actinomycetes</taxon>
        <taxon>Kitasatosporales</taxon>
        <taxon>Streptomycetaceae</taxon>
        <taxon>Kitasatospora</taxon>
    </lineage>
</organism>
<accession>A0A540W352</accession>
<feature type="transmembrane region" description="Helical" evidence="1">
    <location>
        <begin position="38"/>
        <end position="62"/>
    </location>
</feature>
<keyword evidence="3" id="KW-1185">Reference proteome</keyword>
<dbReference type="EMBL" id="VIGB01000003">
    <property type="protein sequence ID" value="TQF03448.1"/>
    <property type="molecule type" value="Genomic_DNA"/>
</dbReference>
<keyword evidence="1" id="KW-1133">Transmembrane helix</keyword>
<feature type="transmembrane region" description="Helical" evidence="1">
    <location>
        <begin position="6"/>
        <end position="26"/>
    </location>
</feature>
<keyword evidence="1" id="KW-0472">Membrane</keyword>
<evidence type="ECO:0000313" key="2">
    <source>
        <dbReference type="EMBL" id="TQF03448.1"/>
    </source>
</evidence>
<protein>
    <submittedName>
        <fullName evidence="2">Uncharacterized protein</fullName>
    </submittedName>
</protein>
<comment type="caution">
    <text evidence="2">The sequence shown here is derived from an EMBL/GenBank/DDBJ whole genome shotgun (WGS) entry which is preliminary data.</text>
</comment>
<sequence>MNTAGAIVLFGAVLVCAISLGAYGVLRQRSTPGARLAGWVCLALGVPAGLVPVLALLSALFVPVYR</sequence>
<dbReference type="Proteomes" id="UP000319103">
    <property type="component" value="Unassembled WGS sequence"/>
</dbReference>
<dbReference type="AlphaFoldDB" id="A0A540W352"/>
<gene>
    <name evidence="2" type="ORF">E6W39_15920</name>
</gene>
<dbReference type="RefSeq" id="WP_141634085.1">
    <property type="nucleotide sequence ID" value="NZ_VIGB01000003.1"/>
</dbReference>
<reference evidence="2 3" key="1">
    <citation type="submission" date="2019-06" db="EMBL/GenBank/DDBJ databases">
        <title>Description of Kitasatospora acidophila sp. nov. isolated from pine grove soil, and reclassification of Streptomyces novaecaesareae to Kitasatospora novaeceasareae comb. nov.</title>
        <authorList>
            <person name="Kim M.J."/>
        </authorList>
    </citation>
    <scope>NUCLEOTIDE SEQUENCE [LARGE SCALE GENOMIC DNA]</scope>
    <source>
        <strain evidence="2 3">MMS16-CNU292</strain>
    </source>
</reference>
<evidence type="ECO:0000313" key="3">
    <source>
        <dbReference type="Proteomes" id="UP000319103"/>
    </source>
</evidence>
<name>A0A540W352_9ACTN</name>